<organism evidence="1 2">
    <name type="scientific">Clonostachys rosea f. rosea IK726</name>
    <dbReference type="NCBI Taxonomy" id="1349383"/>
    <lineage>
        <taxon>Eukaryota</taxon>
        <taxon>Fungi</taxon>
        <taxon>Dikarya</taxon>
        <taxon>Ascomycota</taxon>
        <taxon>Pezizomycotina</taxon>
        <taxon>Sordariomycetes</taxon>
        <taxon>Hypocreomycetidae</taxon>
        <taxon>Hypocreales</taxon>
        <taxon>Bionectriaceae</taxon>
        <taxon>Clonostachys</taxon>
    </lineage>
</organism>
<keyword evidence="2" id="KW-1185">Reference proteome</keyword>
<sequence length="75" mass="8633">MSAMENSNYNKQTLFLQMEEQTLMDPLHGMSESLLKLSIELEATGVEKDRSKKRIAQRRDSSIFGLSWHLFGSKI</sequence>
<protein>
    <submittedName>
        <fullName evidence="1">Uncharacterized protein</fullName>
    </submittedName>
</protein>
<evidence type="ECO:0000313" key="1">
    <source>
        <dbReference type="EMBL" id="CAG9946228.1"/>
    </source>
</evidence>
<dbReference type="EMBL" id="CADEHS020000010">
    <property type="protein sequence ID" value="CAG9946228.1"/>
    <property type="molecule type" value="Genomic_DNA"/>
</dbReference>
<comment type="caution">
    <text evidence="1">The sequence shown here is derived from an EMBL/GenBank/DDBJ whole genome shotgun (WGS) entry which is preliminary data.</text>
</comment>
<reference evidence="1" key="2">
    <citation type="submission" date="2021-10" db="EMBL/GenBank/DDBJ databases">
        <authorList>
            <person name="Piombo E."/>
        </authorList>
    </citation>
    <scope>NUCLEOTIDE SEQUENCE</scope>
</reference>
<proteinExistence type="predicted"/>
<reference evidence="1" key="1">
    <citation type="submission" date="2020-04" db="EMBL/GenBank/DDBJ databases">
        <authorList>
            <person name="Broberg M."/>
        </authorList>
    </citation>
    <scope>NUCLEOTIDE SEQUENCE</scope>
</reference>
<gene>
    <name evidence="1" type="ORF">CRV2_00005108</name>
</gene>
<dbReference type="Proteomes" id="UP000836387">
    <property type="component" value="Unassembled WGS sequence"/>
</dbReference>
<name>A0ACA9TZ74_BIOOC</name>
<evidence type="ECO:0000313" key="2">
    <source>
        <dbReference type="Proteomes" id="UP000836387"/>
    </source>
</evidence>
<accession>A0ACA9TZ74</accession>